<dbReference type="Gene3D" id="3.40.630.30">
    <property type="match status" value="1"/>
</dbReference>
<dbReference type="SUPFAM" id="SSF55729">
    <property type="entry name" value="Acyl-CoA N-acyltransferases (Nat)"/>
    <property type="match status" value="1"/>
</dbReference>
<proteinExistence type="predicted"/>
<dbReference type="Proteomes" id="UP001227831">
    <property type="component" value="Unassembled WGS sequence"/>
</dbReference>
<comment type="caution">
    <text evidence="2">The sequence shown here is derived from an EMBL/GenBank/DDBJ whole genome shotgun (WGS) entry which is preliminary data.</text>
</comment>
<dbReference type="RefSeq" id="WP_308704281.1">
    <property type="nucleotide sequence ID" value="NZ_AP027463.1"/>
</dbReference>
<evidence type="ECO:0000313" key="2">
    <source>
        <dbReference type="EMBL" id="MDQ7938611.1"/>
    </source>
</evidence>
<protein>
    <submittedName>
        <fullName evidence="2">GNAT family N-acetyltransferase</fullName>
    </submittedName>
</protein>
<dbReference type="Pfam" id="PF13302">
    <property type="entry name" value="Acetyltransf_3"/>
    <property type="match status" value="1"/>
</dbReference>
<organism evidence="2 3">
    <name type="scientific">Lactiplantibacillus brownii</name>
    <dbReference type="NCBI Taxonomy" id="3069269"/>
    <lineage>
        <taxon>Bacteria</taxon>
        <taxon>Bacillati</taxon>
        <taxon>Bacillota</taxon>
        <taxon>Bacilli</taxon>
        <taxon>Lactobacillales</taxon>
        <taxon>Lactobacillaceae</taxon>
        <taxon>Lactiplantibacillus</taxon>
    </lineage>
</organism>
<dbReference type="InterPro" id="IPR000182">
    <property type="entry name" value="GNAT_dom"/>
</dbReference>
<gene>
    <name evidence="2" type="ORF">RA086_13435</name>
</gene>
<keyword evidence="3" id="KW-1185">Reference proteome</keyword>
<dbReference type="EMBL" id="JAVCWF010000001">
    <property type="protein sequence ID" value="MDQ7938611.1"/>
    <property type="molecule type" value="Genomic_DNA"/>
</dbReference>
<evidence type="ECO:0000313" key="3">
    <source>
        <dbReference type="Proteomes" id="UP001227831"/>
    </source>
</evidence>
<dbReference type="InterPro" id="IPR016181">
    <property type="entry name" value="Acyl_CoA_acyltransferase"/>
</dbReference>
<name>A0ABU1ACN8_9LACO</name>
<feature type="domain" description="N-acetyltransferase" evidence="1">
    <location>
        <begin position="45"/>
        <end position="147"/>
    </location>
</feature>
<sequence length="161" mass="18217">MPKLEKYHPILTPHYTFDWLTKARVKDVLTLIQETDARQQPTILSVADRINQTMREIFHDQKLVWGITQRTTDQLIGIAGFTPLDLTANTATLTVTVLPAQQQPAVLAEIYTRLTAFATHELGLTQLSVHLSQPDQSLTKIFTELGFSVMTTDPLDFKLTR</sequence>
<evidence type="ECO:0000259" key="1">
    <source>
        <dbReference type="Pfam" id="PF13302"/>
    </source>
</evidence>
<accession>A0ABU1ACN8</accession>
<reference evidence="2 3" key="1">
    <citation type="journal article" date="2023" name="Int. J. Syst. Evol. Microbiol.">
        <title>Lactiplantibacillus brownii sp. nov., a novel psychrotolerant species isolated from sauerkraut.</title>
        <authorList>
            <person name="Heng Y.C."/>
            <person name="Silvaraju S."/>
            <person name="Lee J.K.Y."/>
            <person name="Kittelmann S."/>
        </authorList>
    </citation>
    <scope>NUCLEOTIDE SEQUENCE [LARGE SCALE GENOMIC DNA]</scope>
    <source>
        <strain evidence="2 3">WILCCON 0030</strain>
    </source>
</reference>